<dbReference type="SUPFAM" id="SSF52540">
    <property type="entry name" value="P-loop containing nucleoside triphosphate hydrolases"/>
    <property type="match status" value="1"/>
</dbReference>
<feature type="domain" description="vWA-MoxR associated protein N-terminal HTH" evidence="1">
    <location>
        <begin position="2"/>
        <end position="81"/>
    </location>
</feature>
<accession>A0AAE3GYS8</accession>
<reference evidence="2" key="1">
    <citation type="submission" date="2022-06" db="EMBL/GenBank/DDBJ databases">
        <title>New cyanobacteria of genus Symplocastrum in benthos of Lake Baikal.</title>
        <authorList>
            <person name="Sorokovikova E."/>
            <person name="Tikhonova I."/>
            <person name="Krasnopeev A."/>
            <person name="Evseev P."/>
            <person name="Gladkikh A."/>
            <person name="Belykh O."/>
        </authorList>
    </citation>
    <scope>NUCLEOTIDE SEQUENCE</scope>
    <source>
        <strain evidence="2">BBK-W-15</strain>
    </source>
</reference>
<comment type="caution">
    <text evidence="2">The sequence shown here is derived from an EMBL/GenBank/DDBJ whole genome shotgun (WGS) entry which is preliminary data.</text>
</comment>
<organism evidence="2 3">
    <name type="scientific">Limnofasciculus baicalensis BBK-W-15</name>
    <dbReference type="NCBI Taxonomy" id="2699891"/>
    <lineage>
        <taxon>Bacteria</taxon>
        <taxon>Bacillati</taxon>
        <taxon>Cyanobacteriota</taxon>
        <taxon>Cyanophyceae</taxon>
        <taxon>Coleofasciculales</taxon>
        <taxon>Coleofasciculaceae</taxon>
        <taxon>Limnofasciculus</taxon>
        <taxon>Limnofasciculus baicalensis</taxon>
    </lineage>
</organism>
<dbReference type="AlphaFoldDB" id="A0AAE3GYS8"/>
<dbReference type="RefSeq" id="WP_254015042.1">
    <property type="nucleotide sequence ID" value="NZ_JAMZMM010000552.1"/>
</dbReference>
<dbReference type="Gene3D" id="3.40.50.300">
    <property type="entry name" value="P-loop containing nucleotide triphosphate hydrolases"/>
    <property type="match status" value="1"/>
</dbReference>
<sequence>MEDALKLLQAVVFARTSKQLTDMQLNILRGSFQNQTYDQIAETYQFSHVHTRTVGVKIWAFLSQVIGTKVNKKNFQMILMRQAQQWAAEISGDGFSTRKVYSGTTNRVARSTSRFSSKDSVLYTTGDFTPLKRQNQTLYYNLPELKMDTAAPPIPELPGGQVSMDSAFYVERSPIEARCYDMITQPGALIRIQSPRQMGKSSLMARILAEATELGYHSVSLSFELASSNIFTNSDKFLQWFCASVGKSLGLPNRLGNYWDEILGGNYSATEYFENYLLAEIDTPLVLGLDELDVIFQYPEILSDFFSMLRAWHEKAKGGSQISHLWKKLRLVVVNSTEVELPENSNVSPFNVGLSIELPEFTQEEVQDLVQRHGLNWDFDRVRQLMSLVGGHPYLVQKALYHIWHQDVTLEQLCPKSGSKGTVYSEHLRRHLSKLQQFPQLLKALTEVASSPAPVELDRVQALKLRNMGLVHLVGDRVIPCCNLYRQYFSQVSVAS</sequence>
<dbReference type="Pfam" id="PF14516">
    <property type="entry name" value="AAA_35"/>
    <property type="match status" value="1"/>
</dbReference>
<proteinExistence type="predicted"/>
<evidence type="ECO:0000313" key="3">
    <source>
        <dbReference type="Proteomes" id="UP001204953"/>
    </source>
</evidence>
<keyword evidence="3" id="KW-1185">Reference proteome</keyword>
<gene>
    <name evidence="2" type="ORF">NJ959_28220</name>
</gene>
<evidence type="ECO:0000313" key="2">
    <source>
        <dbReference type="EMBL" id="MCP2732323.1"/>
    </source>
</evidence>
<dbReference type="InterPro" id="IPR058651">
    <property type="entry name" value="HTH_VMAP-M9"/>
</dbReference>
<dbReference type="InterPro" id="IPR027417">
    <property type="entry name" value="P-loop_NTPase"/>
</dbReference>
<dbReference type="Proteomes" id="UP001204953">
    <property type="component" value="Unassembled WGS sequence"/>
</dbReference>
<evidence type="ECO:0000259" key="1">
    <source>
        <dbReference type="Pfam" id="PF26355"/>
    </source>
</evidence>
<name>A0AAE3GYS8_9CYAN</name>
<dbReference type="EMBL" id="JAMZMM010000552">
    <property type="protein sequence ID" value="MCP2732323.1"/>
    <property type="molecule type" value="Genomic_DNA"/>
</dbReference>
<dbReference type="Pfam" id="PF26355">
    <property type="entry name" value="HTH_VMAP-M9"/>
    <property type="match status" value="1"/>
</dbReference>
<protein>
    <submittedName>
        <fullName evidence="2">AAA-like domain-containing protein</fullName>
    </submittedName>
</protein>